<dbReference type="Proteomes" id="UP000243498">
    <property type="component" value="Unassembled WGS sequence"/>
</dbReference>
<gene>
    <name evidence="2" type="ORF">NOR_01808</name>
</gene>
<evidence type="ECO:0000256" key="1">
    <source>
        <dbReference type="SAM" id="MobiDB-lite"/>
    </source>
</evidence>
<dbReference type="EMBL" id="AZHC01000004">
    <property type="protein sequence ID" value="OAA48558.1"/>
    <property type="molecule type" value="Genomic_DNA"/>
</dbReference>
<feature type="region of interest" description="Disordered" evidence="1">
    <location>
        <begin position="1"/>
        <end position="48"/>
    </location>
</feature>
<accession>A0A162JSM3</accession>
<reference evidence="2 3" key="1">
    <citation type="journal article" date="2016" name="Genome Biol. Evol.">
        <title>Divergent and convergent evolution of fungal pathogenicity.</title>
        <authorList>
            <person name="Shang Y."/>
            <person name="Xiao G."/>
            <person name="Zheng P."/>
            <person name="Cen K."/>
            <person name="Zhan S."/>
            <person name="Wang C."/>
        </authorList>
    </citation>
    <scope>NUCLEOTIDE SEQUENCE [LARGE SCALE GENOMIC DNA]</scope>
    <source>
        <strain evidence="2 3">RCEF 4871</strain>
    </source>
</reference>
<name>A0A162JSM3_METRR</name>
<protein>
    <submittedName>
        <fullName evidence="2">Uncharacterized protein</fullName>
    </submittedName>
</protein>
<comment type="caution">
    <text evidence="2">The sequence shown here is derived from an EMBL/GenBank/DDBJ whole genome shotgun (WGS) entry which is preliminary data.</text>
</comment>
<keyword evidence="3" id="KW-1185">Reference proteome</keyword>
<dbReference type="AlphaFoldDB" id="A0A162JSM3"/>
<evidence type="ECO:0000313" key="2">
    <source>
        <dbReference type="EMBL" id="OAA48558.1"/>
    </source>
</evidence>
<proteinExistence type="predicted"/>
<evidence type="ECO:0000313" key="3">
    <source>
        <dbReference type="Proteomes" id="UP000243498"/>
    </source>
</evidence>
<sequence>MPSPTSPQHRFTPLPANLSTSVQQAPAHFHPGNPRFPSQPSVPGRRDKAAYQACHSEKEMPQREALCDMTQGPVLKRSRSCHIIYCAAGRGDGCLRRGERAETYGIHGARVMSSLSEVESYIVYCVEIGVQEDVGMRHVEWIRGSEIDGTSELLVPGRQELVSAGQ</sequence>
<organism evidence="2 3">
    <name type="scientific">Metarhizium rileyi (strain RCEF 4871)</name>
    <name type="common">Nomuraea rileyi</name>
    <dbReference type="NCBI Taxonomy" id="1649241"/>
    <lineage>
        <taxon>Eukaryota</taxon>
        <taxon>Fungi</taxon>
        <taxon>Dikarya</taxon>
        <taxon>Ascomycota</taxon>
        <taxon>Pezizomycotina</taxon>
        <taxon>Sordariomycetes</taxon>
        <taxon>Hypocreomycetidae</taxon>
        <taxon>Hypocreales</taxon>
        <taxon>Clavicipitaceae</taxon>
        <taxon>Metarhizium</taxon>
    </lineage>
</organism>